<dbReference type="AlphaFoldDB" id="A0A7X0BZ43"/>
<dbReference type="EMBL" id="JACHJB010000001">
    <property type="protein sequence ID" value="MBB6344156.1"/>
    <property type="molecule type" value="Genomic_DNA"/>
</dbReference>
<keyword evidence="8" id="KW-1185">Reference proteome</keyword>
<dbReference type="RefSeq" id="WP_185082325.1">
    <property type="nucleotide sequence ID" value="NZ_JACHJB010000001.1"/>
</dbReference>
<evidence type="ECO:0000256" key="5">
    <source>
        <dbReference type="SAM" id="MobiDB-lite"/>
    </source>
</evidence>
<comment type="caution">
    <text evidence="7">The sequence shown here is derived from an EMBL/GenBank/DDBJ whole genome shotgun (WGS) entry which is preliminary data.</text>
</comment>
<feature type="compositionally biased region" description="Pro residues" evidence="5">
    <location>
        <begin position="353"/>
        <end position="366"/>
    </location>
</feature>
<dbReference type="CDD" id="cd14014">
    <property type="entry name" value="STKc_PknB_like"/>
    <property type="match status" value="1"/>
</dbReference>
<keyword evidence="1" id="KW-0808">Transferase</keyword>
<evidence type="ECO:0000256" key="2">
    <source>
        <dbReference type="ARBA" id="ARBA00022741"/>
    </source>
</evidence>
<dbReference type="SUPFAM" id="SSF82171">
    <property type="entry name" value="DPP6 N-terminal domain-like"/>
    <property type="match status" value="1"/>
</dbReference>
<accession>A0A7X0BZ43</accession>
<feature type="region of interest" description="Disordered" evidence="5">
    <location>
        <begin position="247"/>
        <end position="366"/>
    </location>
</feature>
<dbReference type="SUPFAM" id="SSF56112">
    <property type="entry name" value="Protein kinase-like (PK-like)"/>
    <property type="match status" value="1"/>
</dbReference>
<dbReference type="GO" id="GO:0004674">
    <property type="term" value="F:protein serine/threonine kinase activity"/>
    <property type="evidence" value="ECO:0007669"/>
    <property type="project" value="UniProtKB-KW"/>
</dbReference>
<dbReference type="InterPro" id="IPR008271">
    <property type="entry name" value="Ser/Thr_kinase_AS"/>
</dbReference>
<protein>
    <submittedName>
        <fullName evidence="7">Serine/threonine protein kinase</fullName>
    </submittedName>
</protein>
<keyword evidence="2" id="KW-0547">Nucleotide-binding</keyword>
<proteinExistence type="predicted"/>
<dbReference type="Gene3D" id="1.10.510.10">
    <property type="entry name" value="Transferase(Phosphotransferase) domain 1"/>
    <property type="match status" value="1"/>
</dbReference>
<keyword evidence="3 7" id="KW-0418">Kinase</keyword>
<evidence type="ECO:0000256" key="4">
    <source>
        <dbReference type="ARBA" id="ARBA00022840"/>
    </source>
</evidence>
<feature type="domain" description="Protein kinase" evidence="6">
    <location>
        <begin position="4"/>
        <end position="261"/>
    </location>
</feature>
<dbReference type="PROSITE" id="PS50011">
    <property type="entry name" value="PROTEIN_KINASE_DOM"/>
    <property type="match status" value="1"/>
</dbReference>
<dbReference type="Pfam" id="PF00069">
    <property type="entry name" value="Pkinase"/>
    <property type="match status" value="1"/>
</dbReference>
<dbReference type="InterPro" id="IPR011009">
    <property type="entry name" value="Kinase-like_dom_sf"/>
</dbReference>
<dbReference type="PROSITE" id="PS00108">
    <property type="entry name" value="PROTEIN_KINASE_ST"/>
    <property type="match status" value="1"/>
</dbReference>
<evidence type="ECO:0000256" key="1">
    <source>
        <dbReference type="ARBA" id="ARBA00022679"/>
    </source>
</evidence>
<evidence type="ECO:0000259" key="6">
    <source>
        <dbReference type="PROSITE" id="PS50011"/>
    </source>
</evidence>
<dbReference type="InterPro" id="IPR000719">
    <property type="entry name" value="Prot_kinase_dom"/>
</dbReference>
<feature type="compositionally biased region" description="Low complexity" evidence="5">
    <location>
        <begin position="274"/>
        <end position="290"/>
    </location>
</feature>
<keyword evidence="4" id="KW-0067">ATP-binding</keyword>
<organism evidence="7 8">
    <name type="scientific">Nonomuraea muscovyensis</name>
    <dbReference type="NCBI Taxonomy" id="1124761"/>
    <lineage>
        <taxon>Bacteria</taxon>
        <taxon>Bacillati</taxon>
        <taxon>Actinomycetota</taxon>
        <taxon>Actinomycetes</taxon>
        <taxon>Streptosporangiales</taxon>
        <taxon>Streptosporangiaceae</taxon>
        <taxon>Nonomuraea</taxon>
    </lineage>
</organism>
<dbReference type="GO" id="GO:0005524">
    <property type="term" value="F:ATP binding"/>
    <property type="evidence" value="ECO:0007669"/>
    <property type="project" value="UniProtKB-KW"/>
</dbReference>
<dbReference type="PANTHER" id="PTHR43289:SF34">
    <property type="entry name" value="SERINE_THREONINE-PROTEIN KINASE YBDM-RELATED"/>
    <property type="match status" value="1"/>
</dbReference>
<sequence length="728" mass="75842">MGHYTVHGRLGEGGQGTVYLATAPDGSRVAVKLMRSDLAGDTEASVRFVREVALAGRVAAFCTAQVVETGLFGDRPYIVSEYIDGPTLAEVVRAEGPRSGTSLHRLAVGTITALLAIHQAGIVHRDFKPSNVLLGSDGPRVIDFGIARALDLTSSLTASAIGTPSFMAPEQLTDATPGPATDMFAWACTLLYAASGQPPFGHDSLAAVVNRIAHAEPDVRCVDDPALRALVTDCLAKDPARRPGAGDALMRLLGHGPSPALLQEGTAAASDTSGHIPGHAPGPGAYAGPHRQPPVDGGPYAHRPSPGSPYGHRAPSAGPSGHQPPPGGPYGHRPPEAGPYGQRPPHAAAPQPFASPPTRPGGPPGPGGRGVGWIIAAAVAVVVALAGAGAFAAVRLAAQPGPTTKPATTPATTPTTAPTTSASSPTATPTGTAPATGKAIALPGTSVELREDAADPLKLASYSVDGGKRMYLRRPGSDRFTRDSRYFEYALDSTGTRALATDVDYTGDHYAQVSIVDHRTGARRPVKLSRAPVFPTTPRWSPDGRLGLVTLYRATSGESVEYGYGIIDVERGTGRTFRVKQKGAGEWRFFWDAGGRAVGTWVGDTMTFYDLAGEPVRKLAGRGVPIWVEGEDVSPSGGLFLASCSSGGRMICAYPTTDGDAEPRVVPFAGTRLIGWWDEEHLAGWRPKGGGYEAVVVDMRGQVTRVLATARSKAEFDDMGLRFSRGTP</sequence>
<evidence type="ECO:0000256" key="3">
    <source>
        <dbReference type="ARBA" id="ARBA00022777"/>
    </source>
</evidence>
<dbReference type="Gene3D" id="3.30.200.20">
    <property type="entry name" value="Phosphorylase Kinase, domain 1"/>
    <property type="match status" value="1"/>
</dbReference>
<dbReference type="PANTHER" id="PTHR43289">
    <property type="entry name" value="MITOGEN-ACTIVATED PROTEIN KINASE KINASE KINASE 20-RELATED"/>
    <property type="match status" value="1"/>
</dbReference>
<evidence type="ECO:0000313" key="8">
    <source>
        <dbReference type="Proteomes" id="UP000583800"/>
    </source>
</evidence>
<keyword evidence="7" id="KW-0723">Serine/threonine-protein kinase</keyword>
<evidence type="ECO:0000313" key="7">
    <source>
        <dbReference type="EMBL" id="MBB6344156.1"/>
    </source>
</evidence>
<reference evidence="7 8" key="1">
    <citation type="submission" date="2020-08" db="EMBL/GenBank/DDBJ databases">
        <title>Sequencing the genomes of 1000 actinobacteria strains.</title>
        <authorList>
            <person name="Klenk H.-P."/>
        </authorList>
    </citation>
    <scope>NUCLEOTIDE SEQUENCE [LARGE SCALE GENOMIC DNA]</scope>
    <source>
        <strain evidence="7 8">DSM 45913</strain>
    </source>
</reference>
<name>A0A7X0BZ43_9ACTN</name>
<gene>
    <name evidence="7" type="ORF">FHU36_000665</name>
</gene>
<feature type="region of interest" description="Disordered" evidence="5">
    <location>
        <begin position="400"/>
        <end position="438"/>
    </location>
</feature>
<dbReference type="Proteomes" id="UP000583800">
    <property type="component" value="Unassembled WGS sequence"/>
</dbReference>